<sequence>MTVKNIQHRLEQLIDSLSIKEGKEKYLENQVNYIKKQLIKVSKGLFDPPQNQIQEIANNVKMIRFWYYY</sequence>
<gene>
    <name evidence="1" type="ORF">LCGC14_1518020</name>
</gene>
<protein>
    <submittedName>
        <fullName evidence="1">Uncharacterized protein</fullName>
    </submittedName>
</protein>
<dbReference type="AlphaFoldDB" id="A0A0F9IZJ0"/>
<evidence type="ECO:0000313" key="1">
    <source>
        <dbReference type="EMBL" id="KKM62804.1"/>
    </source>
</evidence>
<reference evidence="1" key="1">
    <citation type="journal article" date="2015" name="Nature">
        <title>Complex archaea that bridge the gap between prokaryotes and eukaryotes.</title>
        <authorList>
            <person name="Spang A."/>
            <person name="Saw J.H."/>
            <person name="Jorgensen S.L."/>
            <person name="Zaremba-Niedzwiedzka K."/>
            <person name="Martijn J."/>
            <person name="Lind A.E."/>
            <person name="van Eijk R."/>
            <person name="Schleper C."/>
            <person name="Guy L."/>
            <person name="Ettema T.J."/>
        </authorList>
    </citation>
    <scope>NUCLEOTIDE SEQUENCE</scope>
</reference>
<comment type="caution">
    <text evidence="1">The sequence shown here is derived from an EMBL/GenBank/DDBJ whole genome shotgun (WGS) entry which is preliminary data.</text>
</comment>
<dbReference type="EMBL" id="LAZR01011224">
    <property type="protein sequence ID" value="KKM62804.1"/>
    <property type="molecule type" value="Genomic_DNA"/>
</dbReference>
<organism evidence="1">
    <name type="scientific">marine sediment metagenome</name>
    <dbReference type="NCBI Taxonomy" id="412755"/>
    <lineage>
        <taxon>unclassified sequences</taxon>
        <taxon>metagenomes</taxon>
        <taxon>ecological metagenomes</taxon>
    </lineage>
</organism>
<accession>A0A0F9IZJ0</accession>
<proteinExistence type="predicted"/>
<name>A0A0F9IZJ0_9ZZZZ</name>